<name>A0A8J3EL15_9BACI</name>
<dbReference type="GO" id="GO:0003723">
    <property type="term" value="F:RNA binding"/>
    <property type="evidence" value="ECO:0007669"/>
    <property type="project" value="InterPro"/>
</dbReference>
<evidence type="ECO:0000313" key="10">
    <source>
        <dbReference type="Proteomes" id="UP000602050"/>
    </source>
</evidence>
<evidence type="ECO:0000256" key="2">
    <source>
        <dbReference type="ARBA" id="ARBA00022694"/>
    </source>
</evidence>
<evidence type="ECO:0000256" key="4">
    <source>
        <dbReference type="HAMAP-Rule" id="MF_00171"/>
    </source>
</evidence>
<dbReference type="Pfam" id="PF01416">
    <property type="entry name" value="PseudoU_synth_1"/>
    <property type="match status" value="2"/>
</dbReference>
<dbReference type="EMBL" id="BMEV01000020">
    <property type="protein sequence ID" value="GGH74758.1"/>
    <property type="molecule type" value="Genomic_DNA"/>
</dbReference>
<comment type="catalytic activity">
    <reaction evidence="4 7">
        <text>uridine(38/39/40) in tRNA = pseudouridine(38/39/40) in tRNA</text>
        <dbReference type="Rhea" id="RHEA:22376"/>
        <dbReference type="Rhea" id="RHEA-COMP:10085"/>
        <dbReference type="Rhea" id="RHEA-COMP:10087"/>
        <dbReference type="ChEBI" id="CHEBI:65314"/>
        <dbReference type="ChEBI" id="CHEBI:65315"/>
        <dbReference type="EC" id="5.4.99.12"/>
    </reaction>
</comment>
<dbReference type="PIRSF" id="PIRSF001430">
    <property type="entry name" value="tRNA_psdUrid_synth"/>
    <property type="match status" value="1"/>
</dbReference>
<dbReference type="InterPro" id="IPR020095">
    <property type="entry name" value="PsdUridine_synth_TruA_C"/>
</dbReference>
<dbReference type="NCBIfam" id="TIGR00071">
    <property type="entry name" value="hisT_truA"/>
    <property type="match status" value="1"/>
</dbReference>
<feature type="domain" description="Pseudouridine synthase I TruA alpha/beta" evidence="8">
    <location>
        <begin position="144"/>
        <end position="247"/>
    </location>
</feature>
<evidence type="ECO:0000256" key="1">
    <source>
        <dbReference type="ARBA" id="ARBA00009375"/>
    </source>
</evidence>
<reference evidence="9" key="2">
    <citation type="submission" date="2020-09" db="EMBL/GenBank/DDBJ databases">
        <authorList>
            <person name="Sun Q."/>
            <person name="Zhou Y."/>
        </authorList>
    </citation>
    <scope>NUCLEOTIDE SEQUENCE</scope>
    <source>
        <strain evidence="9">CGMCC 1.12360</strain>
    </source>
</reference>
<evidence type="ECO:0000256" key="5">
    <source>
        <dbReference type="PIRSR" id="PIRSR001430-1"/>
    </source>
</evidence>
<feature type="active site" description="Nucleophile" evidence="4 5">
    <location>
        <position position="53"/>
    </location>
</feature>
<dbReference type="AlphaFoldDB" id="A0A8J3EL15"/>
<protein>
    <recommendedName>
        <fullName evidence="4">tRNA pseudouridine synthase A</fullName>
        <ecNumber evidence="4">5.4.99.12</ecNumber>
    </recommendedName>
    <alternativeName>
        <fullName evidence="4">tRNA pseudouridine(38-40) synthase</fullName>
    </alternativeName>
    <alternativeName>
        <fullName evidence="4">tRNA pseudouridylate synthase I</fullName>
    </alternativeName>
    <alternativeName>
        <fullName evidence="4">tRNA-uridine isomerase I</fullName>
    </alternativeName>
</protein>
<dbReference type="Gene3D" id="3.30.70.660">
    <property type="entry name" value="Pseudouridine synthase I, catalytic domain, C-terminal subdomain"/>
    <property type="match status" value="1"/>
</dbReference>
<comment type="caution">
    <text evidence="4">Lacks conserved residue(s) required for the propagation of feature annotation.</text>
</comment>
<accession>A0A8J3EL15</accession>
<dbReference type="SUPFAM" id="SSF55120">
    <property type="entry name" value="Pseudouridine synthase"/>
    <property type="match status" value="1"/>
</dbReference>
<evidence type="ECO:0000256" key="3">
    <source>
        <dbReference type="ARBA" id="ARBA00023235"/>
    </source>
</evidence>
<dbReference type="GO" id="GO:0160147">
    <property type="term" value="F:tRNA pseudouridine(38-40) synthase activity"/>
    <property type="evidence" value="ECO:0007669"/>
    <property type="project" value="UniProtKB-EC"/>
</dbReference>
<keyword evidence="2 4" id="KW-0819">tRNA processing</keyword>
<evidence type="ECO:0000256" key="6">
    <source>
        <dbReference type="PIRSR" id="PIRSR001430-2"/>
    </source>
</evidence>
<dbReference type="Proteomes" id="UP000602050">
    <property type="component" value="Unassembled WGS sequence"/>
</dbReference>
<dbReference type="GO" id="GO:0031119">
    <property type="term" value="P:tRNA pseudouridine synthesis"/>
    <property type="evidence" value="ECO:0007669"/>
    <property type="project" value="UniProtKB-UniRule"/>
</dbReference>
<gene>
    <name evidence="4 9" type="primary">truA</name>
    <name evidence="9" type="ORF">GCM10010978_13920</name>
</gene>
<dbReference type="InterPro" id="IPR001406">
    <property type="entry name" value="PsdUridine_synth_TruA"/>
</dbReference>
<proteinExistence type="inferred from homology"/>
<keyword evidence="3 4" id="KW-0413">Isomerase</keyword>
<dbReference type="PANTHER" id="PTHR11142:SF0">
    <property type="entry name" value="TRNA PSEUDOURIDINE SYNTHASE-LIKE 1"/>
    <property type="match status" value="1"/>
</dbReference>
<comment type="similarity">
    <text evidence="1 4 7">Belongs to the tRNA pseudouridine synthase TruA family.</text>
</comment>
<dbReference type="InterPro" id="IPR020097">
    <property type="entry name" value="PsdUridine_synth_TruA_a/b_dom"/>
</dbReference>
<dbReference type="RefSeq" id="WP_188391665.1">
    <property type="nucleotide sequence ID" value="NZ_BMEV01000020.1"/>
</dbReference>
<reference evidence="9" key="1">
    <citation type="journal article" date="2014" name="Int. J. Syst. Evol. Microbiol.">
        <title>Complete genome sequence of Corynebacterium casei LMG S-19264T (=DSM 44701T), isolated from a smear-ripened cheese.</title>
        <authorList>
            <consortium name="US DOE Joint Genome Institute (JGI-PGF)"/>
            <person name="Walter F."/>
            <person name="Albersmeier A."/>
            <person name="Kalinowski J."/>
            <person name="Ruckert C."/>
        </authorList>
    </citation>
    <scope>NUCLEOTIDE SEQUENCE</scope>
    <source>
        <strain evidence="9">CGMCC 1.12360</strain>
    </source>
</reference>
<dbReference type="PANTHER" id="PTHR11142">
    <property type="entry name" value="PSEUDOURIDYLATE SYNTHASE"/>
    <property type="match status" value="1"/>
</dbReference>
<feature type="binding site" evidence="4 6">
    <location>
        <position position="111"/>
    </location>
    <ligand>
        <name>substrate</name>
    </ligand>
</feature>
<evidence type="ECO:0000259" key="8">
    <source>
        <dbReference type="Pfam" id="PF01416"/>
    </source>
</evidence>
<dbReference type="Gene3D" id="3.30.70.580">
    <property type="entry name" value="Pseudouridine synthase I, catalytic domain, N-terminal subdomain"/>
    <property type="match status" value="1"/>
</dbReference>
<dbReference type="FunFam" id="3.30.70.580:FF:000001">
    <property type="entry name" value="tRNA pseudouridine synthase A"/>
    <property type="match status" value="1"/>
</dbReference>
<evidence type="ECO:0000313" key="9">
    <source>
        <dbReference type="EMBL" id="GGH74758.1"/>
    </source>
</evidence>
<evidence type="ECO:0000256" key="7">
    <source>
        <dbReference type="RuleBase" id="RU003792"/>
    </source>
</evidence>
<organism evidence="9 10">
    <name type="scientific">Compostibacillus humi</name>
    <dbReference type="NCBI Taxonomy" id="1245525"/>
    <lineage>
        <taxon>Bacteria</taxon>
        <taxon>Bacillati</taxon>
        <taxon>Bacillota</taxon>
        <taxon>Bacilli</taxon>
        <taxon>Bacillales</taxon>
        <taxon>Bacillaceae</taxon>
        <taxon>Compostibacillus</taxon>
    </lineage>
</organism>
<dbReference type="CDD" id="cd02570">
    <property type="entry name" value="PseudoU_synth_EcTruA"/>
    <property type="match status" value="1"/>
</dbReference>
<comment type="subunit">
    <text evidence="4">Homodimer.</text>
</comment>
<dbReference type="InterPro" id="IPR020094">
    <property type="entry name" value="TruA/RsuA/RluB/E/F_N"/>
</dbReference>
<dbReference type="InterPro" id="IPR020103">
    <property type="entry name" value="PsdUridine_synth_cat_dom_sf"/>
</dbReference>
<keyword evidence="10" id="KW-1185">Reference proteome</keyword>
<dbReference type="HAMAP" id="MF_00171">
    <property type="entry name" value="TruA"/>
    <property type="match status" value="1"/>
</dbReference>
<comment type="caution">
    <text evidence="9">The sequence shown here is derived from an EMBL/GenBank/DDBJ whole genome shotgun (WGS) entry which is preliminary data.</text>
</comment>
<feature type="domain" description="Pseudouridine synthase I TruA alpha/beta" evidence="8">
    <location>
        <begin position="9"/>
        <end position="104"/>
    </location>
</feature>
<comment type="function">
    <text evidence="4">Formation of pseudouridine at positions 38, 39 and 40 in the anticodon stem and loop of transfer RNAs.</text>
</comment>
<dbReference type="EC" id="5.4.99.12" evidence="4"/>
<sequence length="249" mass="28433">MKRWKCTMSYDGTLFYGFQKQPNKRTVQGELEKVLSRMHGGAEVRVTGSGRTDAGVHAKGQVIHFDSPLHLPPAAWKKALNAQLPEDIYINEAESVSDDFHARFSAAEKEYRYFLHTGSEADVFKRNYEYHFPYELDWERINEACRIFEGTHDFTAFSSKKATVKGSKVRTLYEVSFRKNGDSAVFIVRGSGFLYNMVRILVGTLLDIGQGKAEPEEIRTMIAKKDRGNIGKTMPPQGLYLWKVIYEKS</sequence>